<dbReference type="AlphaFoldDB" id="A0A0A8K3W7"/>
<dbReference type="HOGENOM" id="CLU_1568901_0_0_5"/>
<evidence type="ECO:0000256" key="1">
    <source>
        <dbReference type="SAM" id="MobiDB-lite"/>
    </source>
</evidence>
<keyword evidence="3" id="KW-1185">Reference proteome</keyword>
<dbReference type="KEGG" id="mcg:GL4_2201"/>
<evidence type="ECO:0000313" key="3">
    <source>
        <dbReference type="Proteomes" id="UP000031643"/>
    </source>
</evidence>
<proteinExistence type="predicted"/>
<accession>A0A0A8K3W7</accession>
<protein>
    <submittedName>
        <fullName evidence="2">Uncharacterized protein</fullName>
    </submittedName>
</protein>
<evidence type="ECO:0000313" key="2">
    <source>
        <dbReference type="EMBL" id="BAQ17643.1"/>
    </source>
</evidence>
<sequence length="170" mass="18576">MTCKNPNASYRCRLEGSGVTQSDAFKLYCVVRTTKEGNHASCAAKKDPNCAGVVKVYNYDGPTLPPKVTDDARVRQLNERVERENRAFEDKRGEQPKSLFEMGGRAYDASKRGLQGAGAAIGIGAGAKNQQAAPPPPPPPAAQEAPKPQKNFARRSWDCMTSWFRECGKE</sequence>
<feature type="region of interest" description="Disordered" evidence="1">
    <location>
        <begin position="121"/>
        <end position="154"/>
    </location>
</feature>
<organism evidence="2 3">
    <name type="scientific">Methyloceanibacter caenitepidi</name>
    <dbReference type="NCBI Taxonomy" id="1384459"/>
    <lineage>
        <taxon>Bacteria</taxon>
        <taxon>Pseudomonadati</taxon>
        <taxon>Pseudomonadota</taxon>
        <taxon>Alphaproteobacteria</taxon>
        <taxon>Hyphomicrobiales</taxon>
        <taxon>Hyphomicrobiaceae</taxon>
        <taxon>Methyloceanibacter</taxon>
    </lineage>
</organism>
<dbReference type="EMBL" id="AP014648">
    <property type="protein sequence ID" value="BAQ17643.1"/>
    <property type="molecule type" value="Genomic_DNA"/>
</dbReference>
<reference evidence="2 3" key="1">
    <citation type="submission" date="2014-09" db="EMBL/GenBank/DDBJ databases">
        <title>Genome sequencing of Methyloceanibacter caenitepidi Gela4.</title>
        <authorList>
            <person name="Takeuchi M."/>
            <person name="Susumu S."/>
            <person name="Kamagata Y."/>
            <person name="Oshima K."/>
            <person name="Hattori M."/>
            <person name="Iwasaki W."/>
        </authorList>
    </citation>
    <scope>NUCLEOTIDE SEQUENCE [LARGE SCALE GENOMIC DNA]</scope>
    <source>
        <strain evidence="2 3">Gela4</strain>
    </source>
</reference>
<name>A0A0A8K3W7_9HYPH</name>
<gene>
    <name evidence="2" type="ORF">GL4_2201</name>
</gene>
<dbReference type="Proteomes" id="UP000031643">
    <property type="component" value="Chromosome"/>
</dbReference>